<dbReference type="SUPFAM" id="SSF49303">
    <property type="entry name" value="beta-Galactosidase/glucuronidase domain"/>
    <property type="match status" value="1"/>
</dbReference>
<keyword evidence="19" id="KW-1185">Reference proteome</keyword>
<dbReference type="RefSeq" id="XP_064663654.1">
    <property type="nucleotide sequence ID" value="XM_064797420.1"/>
</dbReference>
<dbReference type="InterPro" id="IPR017853">
    <property type="entry name" value="GH"/>
</dbReference>
<evidence type="ECO:0000256" key="5">
    <source>
        <dbReference type="ARBA" id="ARBA00011738"/>
    </source>
</evidence>
<dbReference type="AlphaFoldDB" id="A0AAV9PLZ5"/>
<evidence type="ECO:0000256" key="3">
    <source>
        <dbReference type="ARBA" id="ARBA00004740"/>
    </source>
</evidence>
<dbReference type="PANTHER" id="PTHR43730:SF5">
    <property type="entry name" value="BETA-MANNOSIDASE A"/>
    <property type="match status" value="1"/>
</dbReference>
<evidence type="ECO:0000256" key="1">
    <source>
        <dbReference type="ARBA" id="ARBA00000829"/>
    </source>
</evidence>
<evidence type="ECO:0000259" key="16">
    <source>
        <dbReference type="Pfam" id="PF17786"/>
    </source>
</evidence>
<keyword evidence="11" id="KW-0325">Glycoprotein</keyword>
<dbReference type="PANTHER" id="PTHR43730">
    <property type="entry name" value="BETA-MANNOSIDASE"/>
    <property type="match status" value="1"/>
</dbReference>
<comment type="subcellular location">
    <subcellularLocation>
        <location evidence="2">Secreted</location>
    </subcellularLocation>
</comment>
<dbReference type="EMBL" id="JAVRRT010000001">
    <property type="protein sequence ID" value="KAK5175016.1"/>
    <property type="molecule type" value="Genomic_DNA"/>
</dbReference>
<evidence type="ECO:0000256" key="8">
    <source>
        <dbReference type="ARBA" id="ARBA00022525"/>
    </source>
</evidence>
<evidence type="ECO:0000313" key="19">
    <source>
        <dbReference type="Proteomes" id="UP001337655"/>
    </source>
</evidence>
<dbReference type="SUPFAM" id="SSF51445">
    <property type="entry name" value="(Trans)glycosidases"/>
    <property type="match status" value="1"/>
</dbReference>
<evidence type="ECO:0000256" key="6">
    <source>
        <dbReference type="ARBA" id="ARBA00012754"/>
    </source>
</evidence>
<name>A0AAV9PLZ5_9PEZI</name>
<evidence type="ECO:0000256" key="13">
    <source>
        <dbReference type="ARBA" id="ARBA00031061"/>
    </source>
</evidence>
<evidence type="ECO:0000256" key="12">
    <source>
        <dbReference type="ARBA" id="ARBA00023295"/>
    </source>
</evidence>
<reference evidence="18 19" key="1">
    <citation type="submission" date="2023-08" db="EMBL/GenBank/DDBJ databases">
        <title>Black Yeasts Isolated from many extreme environments.</title>
        <authorList>
            <person name="Coleine C."/>
            <person name="Stajich J.E."/>
            <person name="Selbmann L."/>
        </authorList>
    </citation>
    <scope>NUCLEOTIDE SEQUENCE [LARGE SCALE GENOMIC DNA]</scope>
    <source>
        <strain evidence="18 19">CCFEE 5935</strain>
    </source>
</reference>
<evidence type="ECO:0000256" key="2">
    <source>
        <dbReference type="ARBA" id="ARBA00004613"/>
    </source>
</evidence>
<accession>A0AAV9PLZ5</accession>
<dbReference type="GeneID" id="89921504"/>
<keyword evidence="10" id="KW-0378">Hydrolase</keyword>
<dbReference type="Pfam" id="PF17753">
    <property type="entry name" value="Ig_mannosidase"/>
    <property type="match status" value="1"/>
</dbReference>
<dbReference type="Gene3D" id="2.60.40.10">
    <property type="entry name" value="Immunoglobulins"/>
    <property type="match status" value="3"/>
</dbReference>
<dbReference type="InterPro" id="IPR008979">
    <property type="entry name" value="Galactose-bd-like_sf"/>
</dbReference>
<dbReference type="GO" id="GO:0005576">
    <property type="term" value="C:extracellular region"/>
    <property type="evidence" value="ECO:0007669"/>
    <property type="project" value="UniProtKB-SubCell"/>
</dbReference>
<evidence type="ECO:0000259" key="15">
    <source>
        <dbReference type="Pfam" id="PF17753"/>
    </source>
</evidence>
<feature type="domain" description="Mannosidase Ig/CBM-like" evidence="16">
    <location>
        <begin position="740"/>
        <end position="826"/>
    </location>
</feature>
<dbReference type="Pfam" id="PF22666">
    <property type="entry name" value="Glyco_hydro_2_N2"/>
    <property type="match status" value="1"/>
</dbReference>
<dbReference type="InterPro" id="IPR041447">
    <property type="entry name" value="Mannosidase_ig"/>
</dbReference>
<evidence type="ECO:0000256" key="11">
    <source>
        <dbReference type="ARBA" id="ARBA00023180"/>
    </source>
</evidence>
<protein>
    <recommendedName>
        <fullName evidence="7">Beta-mannosidase A</fullName>
        <ecNumber evidence="6">3.2.1.25</ecNumber>
    </recommendedName>
    <alternativeName>
        <fullName evidence="13">Mannanase A</fullName>
    </alternativeName>
</protein>
<evidence type="ECO:0000313" key="18">
    <source>
        <dbReference type="EMBL" id="KAK5175016.1"/>
    </source>
</evidence>
<evidence type="ECO:0000256" key="4">
    <source>
        <dbReference type="ARBA" id="ARBA00007483"/>
    </source>
</evidence>
<comment type="subunit">
    <text evidence="5">Homodimer.</text>
</comment>
<comment type="pathway">
    <text evidence="3">Glycan metabolism; N-glycan degradation.</text>
</comment>
<dbReference type="InterPro" id="IPR013783">
    <property type="entry name" value="Ig-like_fold"/>
</dbReference>
<dbReference type="FunFam" id="3.20.20.80:FF:000084">
    <property type="entry name" value="Beta-mannosidase A"/>
    <property type="match status" value="1"/>
</dbReference>
<dbReference type="Gene3D" id="2.60.120.260">
    <property type="entry name" value="Galactose-binding domain-like"/>
    <property type="match status" value="1"/>
</dbReference>
<dbReference type="GO" id="GO:0006516">
    <property type="term" value="P:glycoprotein catabolic process"/>
    <property type="evidence" value="ECO:0007669"/>
    <property type="project" value="TreeGrafter"/>
</dbReference>
<sequence>MFWSVWAVWTVLCHSVSAEKVISLVGNDWTVSNSNGSISVPGHLPSQAHLDLYAQDVIGDPYYNLNDFELRWVAYSNWTYTSAPISGLSDDASSTWLRFDGLDTFATIKFCGEYVASTNNQFRQWHYDVSDILSSCSESHRIITLDFGSAPKIANQIANEPGQETWPFGVELVYEFFNRWFIRKEQSDFGWDWGPAFAPAGPWQPAYVVQLDEDDIHIRNTDIDIYRRGQTNGIPPDQSQPWVVNASLDYFGDLPEGARLHYVLKDAEEKTICSGQLESVNTTGSTVTGMVSVDDSEVDLWWPSQLGPQTLYWMTVDVYSPAGKYLTCVTKRVGFRTIVLNQTPISDEQRALGIAPGNNWHFEVNGHEFYAKGSNFIPPDAFWPRVTPHRINQLFESVIDGNQNMLRVWASGAYSPDFMFDIADEKGILLWSEFEFGDALYPVNPAFLNNVREEAEYQVRRCNHHPSLALWAGGNELESLELILLNDSAPEQLPKYKAQYEKLFIDTLAPVVFRNSKSISYTPSSTSNGYTNLNVSSPHPITQRFYDVKPGHYYSDTDFYNYDPAVLGNNSAYPVGRFSNEFGYHSMPSLQSWRSQVSEDQLSFNSSVVFLRDHHNPPGGLNTSNYRNASAGQAQMTEAVQLWYPVPDKKDPIANFSAWCHATQIFQADLYKSEIEFYRRGSGWPERQLGSLYWQLEDIWVAPTWAGIEYSGRWKILHYIAQDIYSRVIIAPYYNSSTSQLTASITSDLWTPVSGTAEFSWYDWAGHPLDTATPASVPFTVGAINSTEVLDVNLSSTLSDFEPNDAVLRMTLTASGTLPNSDVKQTFTHENWFAASPLKNAQLRDPGLELSFSNSTQSFNVTATRGVAAWVWLDYPAGAVVTFDSNGFWLAKGESRVVGFKVKSDDTGGAWIDGVTVESIWNQTLS</sequence>
<evidence type="ECO:0000259" key="17">
    <source>
        <dbReference type="Pfam" id="PF22666"/>
    </source>
</evidence>
<keyword evidence="8" id="KW-0964">Secreted</keyword>
<proteinExistence type="inferred from homology"/>
<feature type="domain" description="Beta-mannosidase Ig-fold" evidence="15">
    <location>
        <begin position="843"/>
        <end position="922"/>
    </location>
</feature>
<evidence type="ECO:0000256" key="7">
    <source>
        <dbReference type="ARBA" id="ARBA00021795"/>
    </source>
</evidence>
<organism evidence="18 19">
    <name type="scientific">Saxophila tyrrhenica</name>
    <dbReference type="NCBI Taxonomy" id="1690608"/>
    <lineage>
        <taxon>Eukaryota</taxon>
        <taxon>Fungi</taxon>
        <taxon>Dikarya</taxon>
        <taxon>Ascomycota</taxon>
        <taxon>Pezizomycotina</taxon>
        <taxon>Dothideomycetes</taxon>
        <taxon>Dothideomycetidae</taxon>
        <taxon>Mycosphaerellales</taxon>
        <taxon>Extremaceae</taxon>
        <taxon>Saxophila</taxon>
    </lineage>
</organism>
<dbReference type="FunFam" id="2.60.40.10:FF:001511">
    <property type="entry name" value="Beta-mannosidase A"/>
    <property type="match status" value="1"/>
</dbReference>
<evidence type="ECO:0000256" key="9">
    <source>
        <dbReference type="ARBA" id="ARBA00022729"/>
    </source>
</evidence>
<keyword evidence="12" id="KW-0326">Glycosidase</keyword>
<evidence type="ECO:0000256" key="10">
    <source>
        <dbReference type="ARBA" id="ARBA00022801"/>
    </source>
</evidence>
<comment type="catalytic activity">
    <reaction evidence="1">
        <text>Hydrolysis of terminal, non-reducing beta-D-mannose residues in beta-D-mannosides.</text>
        <dbReference type="EC" id="3.2.1.25"/>
    </reaction>
</comment>
<dbReference type="InterPro" id="IPR050887">
    <property type="entry name" value="Beta-mannosidase_GH2"/>
</dbReference>
<evidence type="ECO:0000256" key="14">
    <source>
        <dbReference type="SAM" id="SignalP"/>
    </source>
</evidence>
<dbReference type="Pfam" id="PF17786">
    <property type="entry name" value="Mannosidase_ig"/>
    <property type="match status" value="1"/>
</dbReference>
<dbReference type="Proteomes" id="UP001337655">
    <property type="component" value="Unassembled WGS sequence"/>
</dbReference>
<dbReference type="InterPro" id="IPR041625">
    <property type="entry name" value="Beta-mannosidase_Ig"/>
</dbReference>
<comment type="caution">
    <text evidence="18">The sequence shown here is derived from an EMBL/GenBank/DDBJ whole genome shotgun (WGS) entry which is preliminary data.</text>
</comment>
<keyword evidence="9 14" id="KW-0732">Signal</keyword>
<dbReference type="InterPro" id="IPR054593">
    <property type="entry name" value="Beta-mannosidase-like_N2"/>
</dbReference>
<dbReference type="SUPFAM" id="SSF49785">
    <property type="entry name" value="Galactose-binding domain-like"/>
    <property type="match status" value="1"/>
</dbReference>
<dbReference type="GO" id="GO:0004567">
    <property type="term" value="F:beta-mannosidase activity"/>
    <property type="evidence" value="ECO:0007669"/>
    <property type="project" value="UniProtKB-EC"/>
</dbReference>
<dbReference type="Gene3D" id="3.20.20.80">
    <property type="entry name" value="Glycosidases"/>
    <property type="match status" value="1"/>
</dbReference>
<comment type="similarity">
    <text evidence="4">Belongs to the glycosyl hydrolase 2 family. Beta-mannosidase A subfamily.</text>
</comment>
<dbReference type="InterPro" id="IPR036156">
    <property type="entry name" value="Beta-gal/glucu_dom_sf"/>
</dbReference>
<feature type="domain" description="Beta-mannosidase-like galactose-binding" evidence="17">
    <location>
        <begin position="29"/>
        <end position="204"/>
    </location>
</feature>
<feature type="chain" id="PRO_5043664765" description="Beta-mannosidase A" evidence="14">
    <location>
        <begin position="19"/>
        <end position="926"/>
    </location>
</feature>
<dbReference type="EC" id="3.2.1.25" evidence="6"/>
<feature type="signal peptide" evidence="14">
    <location>
        <begin position="1"/>
        <end position="18"/>
    </location>
</feature>
<gene>
    <name evidence="18" type="ORF">LTR77_000152</name>
</gene>